<dbReference type="PANTHER" id="PTHR34407">
    <property type="entry name" value="EXPRESSED PROTEIN"/>
    <property type="match status" value="1"/>
</dbReference>
<organism evidence="3 4">
    <name type="scientific">Paenibacillus faecis</name>
    <dbReference type="NCBI Taxonomy" id="862114"/>
    <lineage>
        <taxon>Bacteria</taxon>
        <taxon>Bacillati</taxon>
        <taxon>Bacillota</taxon>
        <taxon>Bacilli</taxon>
        <taxon>Bacillales</taxon>
        <taxon>Paenibacillaceae</taxon>
        <taxon>Paenibacillus</taxon>
    </lineage>
</organism>
<dbReference type="AlphaFoldDB" id="A0A5D0D0D3"/>
<comment type="caution">
    <text evidence="3">The sequence shown here is derived from an EMBL/GenBank/DDBJ whole genome shotgun (WGS) entry which is preliminary data.</text>
</comment>
<reference evidence="3 4" key="1">
    <citation type="submission" date="2019-08" db="EMBL/GenBank/DDBJ databases">
        <title>Genome sequencing of Paenibacillus faecis DSM 23593(T).</title>
        <authorList>
            <person name="Kook J.-K."/>
            <person name="Park S.-N."/>
            <person name="Lim Y.K."/>
        </authorList>
    </citation>
    <scope>NUCLEOTIDE SEQUENCE [LARGE SCALE GENOMIC DNA]</scope>
    <source>
        <strain evidence="3 4">DSM 23593</strain>
    </source>
</reference>
<dbReference type="CDD" id="cd00229">
    <property type="entry name" value="SGNH_hydrolase"/>
    <property type="match status" value="1"/>
</dbReference>
<keyword evidence="4" id="KW-1185">Reference proteome</keyword>
<dbReference type="EMBL" id="VSDO01000001">
    <property type="protein sequence ID" value="TYA14577.1"/>
    <property type="molecule type" value="Genomic_DNA"/>
</dbReference>
<dbReference type="SUPFAM" id="SSF52266">
    <property type="entry name" value="SGNH hydrolase"/>
    <property type="match status" value="1"/>
</dbReference>
<dbReference type="InterPro" id="IPR036514">
    <property type="entry name" value="SGNH_hydro_sf"/>
</dbReference>
<dbReference type="Pfam" id="PF13472">
    <property type="entry name" value="Lipase_GDSL_2"/>
    <property type="match status" value="1"/>
</dbReference>
<gene>
    <name evidence="3" type="ORF">FRY98_02495</name>
</gene>
<keyword evidence="3" id="KW-0378">Hydrolase</keyword>
<name>A0A5D0D0D3_9BACL</name>
<dbReference type="PANTHER" id="PTHR34407:SF1">
    <property type="entry name" value="SGNH HYDROLASE-TYPE ESTERASE DOMAIN-CONTAINING PROTEIN"/>
    <property type="match status" value="1"/>
</dbReference>
<evidence type="ECO:0000256" key="1">
    <source>
        <dbReference type="SAM" id="MobiDB-lite"/>
    </source>
</evidence>
<feature type="domain" description="SGNH hydrolase-type esterase" evidence="2">
    <location>
        <begin position="58"/>
        <end position="232"/>
    </location>
</feature>
<dbReference type="InterPro" id="IPR013830">
    <property type="entry name" value="SGNH_hydro"/>
</dbReference>
<evidence type="ECO:0000313" key="4">
    <source>
        <dbReference type="Proteomes" id="UP000325218"/>
    </source>
</evidence>
<sequence length="409" mass="45116">MTGPSSDAVDGTGAETAPQESAYRKMIAKSLLNQGNNQRLKRAIEKAKRGEQVAIAYIGGSITQGAGAEPLPTNCYAYRSYQLFKRMFAPADGSSIHLVKAGLGGTPSELGVVRYDRDVTRDGAVKPDIVVVEFAVNDADDETEGNCYESLVLKALGADNKPAVILLFSVFENDWNLQGRLAPVGWHYQLPMVSIKDAVVEQFLWTREQGNIVSKEEFFADMYHPTNRGHEIMADCLGHLFDVTDRAVSDEEDISIHKPPAIGNDFIDIRLLDRLNGPSIARINEGSFRETDAVLQLAEMDDHSLGTPQFPNNWMHTAEAGDAPFRMTLRSKRLILVYKDSGDAEFGSANIGVDGKMVRVADPHQVNWTHCHAVILYNERESAEHTVEIAMADGQQNKRFTILGFGYSP</sequence>
<accession>A0A5D0D0D3</accession>
<dbReference type="GO" id="GO:0016787">
    <property type="term" value="F:hydrolase activity"/>
    <property type="evidence" value="ECO:0007669"/>
    <property type="project" value="UniProtKB-KW"/>
</dbReference>
<feature type="region of interest" description="Disordered" evidence="1">
    <location>
        <begin position="1"/>
        <end position="20"/>
    </location>
</feature>
<dbReference type="OrthoDB" id="8233337at2"/>
<evidence type="ECO:0000259" key="2">
    <source>
        <dbReference type="Pfam" id="PF13472"/>
    </source>
</evidence>
<evidence type="ECO:0000313" key="3">
    <source>
        <dbReference type="EMBL" id="TYA14577.1"/>
    </source>
</evidence>
<proteinExistence type="predicted"/>
<dbReference type="Gene3D" id="3.40.50.1110">
    <property type="entry name" value="SGNH hydrolase"/>
    <property type="match status" value="1"/>
</dbReference>
<protein>
    <submittedName>
        <fullName evidence="3">SGNH/GDSL hydrolase family protein</fullName>
    </submittedName>
</protein>
<dbReference type="Proteomes" id="UP000325218">
    <property type="component" value="Unassembled WGS sequence"/>
</dbReference>